<evidence type="ECO:0000313" key="2">
    <source>
        <dbReference type="EMBL" id="KAA1091330.1"/>
    </source>
</evidence>
<sequence length="497" mass="55090">MSQEISEVRPDLPDLTIPAPLNQAADSSTTPKPKRNRRTNAEMEIYRASQGIEKSTSKKTNNEKEFKYWVPTARRLAALKKNSNAHRSAAKPATSTSRTADSNPQFIATDYQLICSYLEDPQHYTQIYGNSTRTSVGPQSLTKGAAYDVFAIYMNDQTNKRLHLDGKLLRQRIEAYKKRFTSAKHWADTTGAGIDICDNGITIKAKLESMCPCYERMDQIFGGKPNVTPAAQYESQGGMELYDQPMDDDQLRSTELICSNREVNENQGTLSAQDQPEDQSHIAAAGEETTMGGNAELPEGELLVAFRCTNQVLTPHSRSIAEPNTRSTPALQAETLLSVQSQPLPHPLSIQTGTNQPRRTMASILGNLQRSVALDEAEDAADEVEDPPMEPGPSQGRFPNQNADNQSVPGPRREPAGNQKGKSTVAAAFKSSADKKFSYLDKHMAMEERKFEWEKKKHSAEQNNSTKQADAKLRMAEKLMSEGRSAAEIEIIMRCAF</sequence>
<evidence type="ECO:0000313" key="3">
    <source>
        <dbReference type="Proteomes" id="UP000324748"/>
    </source>
</evidence>
<feature type="compositionally biased region" description="Basic and acidic residues" evidence="1">
    <location>
        <begin position="1"/>
        <end position="12"/>
    </location>
</feature>
<feature type="compositionally biased region" description="Polar residues" evidence="1">
    <location>
        <begin position="397"/>
        <end position="408"/>
    </location>
</feature>
<dbReference type="PANTHER" id="PTHR33246:SF51">
    <property type="entry name" value="MYB_SANT-LIKE DOMAIN-CONTAINING PROTEIN"/>
    <property type="match status" value="1"/>
</dbReference>
<dbReference type="EMBL" id="VSWC01000092">
    <property type="protein sequence ID" value="KAA1091330.1"/>
    <property type="molecule type" value="Genomic_DNA"/>
</dbReference>
<dbReference type="Proteomes" id="UP000324748">
    <property type="component" value="Unassembled WGS sequence"/>
</dbReference>
<organism evidence="2 3">
    <name type="scientific">Puccinia graminis f. sp. tritici</name>
    <dbReference type="NCBI Taxonomy" id="56615"/>
    <lineage>
        <taxon>Eukaryota</taxon>
        <taxon>Fungi</taxon>
        <taxon>Dikarya</taxon>
        <taxon>Basidiomycota</taxon>
        <taxon>Pucciniomycotina</taxon>
        <taxon>Pucciniomycetes</taxon>
        <taxon>Pucciniales</taxon>
        <taxon>Pucciniaceae</taxon>
        <taxon>Puccinia</taxon>
    </lineage>
</organism>
<dbReference type="OrthoDB" id="2414509at2759"/>
<feature type="region of interest" description="Disordered" evidence="1">
    <location>
        <begin position="81"/>
        <end position="101"/>
    </location>
</feature>
<accession>A0A5B0NTB1</accession>
<feature type="region of interest" description="Disordered" evidence="1">
    <location>
        <begin position="1"/>
        <end position="60"/>
    </location>
</feature>
<gene>
    <name evidence="2" type="ORF">PGT21_031413</name>
</gene>
<proteinExistence type="predicted"/>
<dbReference type="AlphaFoldDB" id="A0A5B0NTB1"/>
<keyword evidence="3" id="KW-1185">Reference proteome</keyword>
<name>A0A5B0NTB1_PUCGR</name>
<reference evidence="2 3" key="1">
    <citation type="submission" date="2019-05" db="EMBL/GenBank/DDBJ databases">
        <title>Emergence of the Ug99 lineage of the wheat stem rust pathogen through somatic hybridization.</title>
        <authorList>
            <person name="Li F."/>
            <person name="Upadhyaya N.M."/>
            <person name="Sperschneider J."/>
            <person name="Matny O."/>
            <person name="Nguyen-Phuc H."/>
            <person name="Mago R."/>
            <person name="Raley C."/>
            <person name="Miller M.E."/>
            <person name="Silverstein K.A.T."/>
            <person name="Henningsen E."/>
            <person name="Hirsch C.D."/>
            <person name="Visser B."/>
            <person name="Pretorius Z.A."/>
            <person name="Steffenson B.J."/>
            <person name="Schwessinger B."/>
            <person name="Dodds P.N."/>
            <person name="Figueroa M."/>
        </authorList>
    </citation>
    <scope>NUCLEOTIDE SEQUENCE [LARGE SCALE GENOMIC DNA]</scope>
    <source>
        <strain evidence="2">21-0</strain>
    </source>
</reference>
<feature type="compositionally biased region" description="Acidic residues" evidence="1">
    <location>
        <begin position="376"/>
        <end position="388"/>
    </location>
</feature>
<dbReference type="PANTHER" id="PTHR33246">
    <property type="entry name" value="CCHC-TYPE DOMAIN-CONTAINING PROTEIN"/>
    <property type="match status" value="1"/>
</dbReference>
<protein>
    <submittedName>
        <fullName evidence="2">Uncharacterized protein</fullName>
    </submittedName>
</protein>
<comment type="caution">
    <text evidence="2">The sequence shown here is derived from an EMBL/GenBank/DDBJ whole genome shotgun (WGS) entry which is preliminary data.</text>
</comment>
<evidence type="ECO:0000256" key="1">
    <source>
        <dbReference type="SAM" id="MobiDB-lite"/>
    </source>
</evidence>
<feature type="region of interest" description="Disordered" evidence="1">
    <location>
        <begin position="376"/>
        <end position="428"/>
    </location>
</feature>